<dbReference type="Proteomes" id="UP000828390">
    <property type="component" value="Unassembled WGS sequence"/>
</dbReference>
<protein>
    <submittedName>
        <fullName evidence="1">Uncharacterized protein</fullName>
    </submittedName>
</protein>
<accession>A0A9D4NKN6</accession>
<sequence>MRISGYFHPMMQVKGRKKRYALRNAFFLYAREGSFTILSLVNNYLRNTTSQKRLTALGLLSIECQVLRELDFTQLIDDIGQLKCRKRDV</sequence>
<comment type="caution">
    <text evidence="1">The sequence shown here is derived from an EMBL/GenBank/DDBJ whole genome shotgun (WGS) entry which is preliminary data.</text>
</comment>
<name>A0A9D4NKN6_DREPO</name>
<keyword evidence="2" id="KW-1185">Reference proteome</keyword>
<evidence type="ECO:0000313" key="2">
    <source>
        <dbReference type="Proteomes" id="UP000828390"/>
    </source>
</evidence>
<dbReference type="EMBL" id="JAIWYP010000001">
    <property type="protein sequence ID" value="KAH3897200.1"/>
    <property type="molecule type" value="Genomic_DNA"/>
</dbReference>
<reference evidence="1" key="2">
    <citation type="submission" date="2020-11" db="EMBL/GenBank/DDBJ databases">
        <authorList>
            <person name="McCartney M.A."/>
            <person name="Auch B."/>
            <person name="Kono T."/>
            <person name="Mallez S."/>
            <person name="Becker A."/>
            <person name="Gohl D.M."/>
            <person name="Silverstein K.A.T."/>
            <person name="Koren S."/>
            <person name="Bechman K.B."/>
            <person name="Herman A."/>
            <person name="Abrahante J.E."/>
            <person name="Garbe J."/>
        </authorList>
    </citation>
    <scope>NUCLEOTIDE SEQUENCE</scope>
    <source>
        <strain evidence="1">Duluth1</strain>
        <tissue evidence="1">Whole animal</tissue>
    </source>
</reference>
<reference evidence="1" key="1">
    <citation type="journal article" date="2019" name="bioRxiv">
        <title>The Genome of the Zebra Mussel, Dreissena polymorpha: A Resource for Invasive Species Research.</title>
        <authorList>
            <person name="McCartney M.A."/>
            <person name="Auch B."/>
            <person name="Kono T."/>
            <person name="Mallez S."/>
            <person name="Zhang Y."/>
            <person name="Obille A."/>
            <person name="Becker A."/>
            <person name="Abrahante J.E."/>
            <person name="Garbe J."/>
            <person name="Badalamenti J.P."/>
            <person name="Herman A."/>
            <person name="Mangelson H."/>
            <person name="Liachko I."/>
            <person name="Sullivan S."/>
            <person name="Sone E.D."/>
            <person name="Koren S."/>
            <person name="Silverstein K.A.T."/>
            <person name="Beckman K.B."/>
            <person name="Gohl D.M."/>
        </authorList>
    </citation>
    <scope>NUCLEOTIDE SEQUENCE</scope>
    <source>
        <strain evidence="1">Duluth1</strain>
        <tissue evidence="1">Whole animal</tissue>
    </source>
</reference>
<gene>
    <name evidence="1" type="ORF">DPMN_021385</name>
</gene>
<proteinExistence type="predicted"/>
<organism evidence="1 2">
    <name type="scientific">Dreissena polymorpha</name>
    <name type="common">Zebra mussel</name>
    <name type="synonym">Mytilus polymorpha</name>
    <dbReference type="NCBI Taxonomy" id="45954"/>
    <lineage>
        <taxon>Eukaryota</taxon>
        <taxon>Metazoa</taxon>
        <taxon>Spiralia</taxon>
        <taxon>Lophotrochozoa</taxon>
        <taxon>Mollusca</taxon>
        <taxon>Bivalvia</taxon>
        <taxon>Autobranchia</taxon>
        <taxon>Heteroconchia</taxon>
        <taxon>Euheterodonta</taxon>
        <taxon>Imparidentia</taxon>
        <taxon>Neoheterodontei</taxon>
        <taxon>Myida</taxon>
        <taxon>Dreissenoidea</taxon>
        <taxon>Dreissenidae</taxon>
        <taxon>Dreissena</taxon>
    </lineage>
</organism>
<dbReference type="AlphaFoldDB" id="A0A9D4NKN6"/>
<evidence type="ECO:0000313" key="1">
    <source>
        <dbReference type="EMBL" id="KAH3897200.1"/>
    </source>
</evidence>